<comment type="caution">
    <text evidence="2">The sequence shown here is derived from an EMBL/GenBank/DDBJ whole genome shotgun (WGS) entry which is preliminary data.</text>
</comment>
<dbReference type="GO" id="GO:0032259">
    <property type="term" value="P:methylation"/>
    <property type="evidence" value="ECO:0007669"/>
    <property type="project" value="UniProtKB-KW"/>
</dbReference>
<sequence>MVTDVIAQAMPTDAAPFGAYAPSPFVRSALSLTGKLPDTWAGRRCAFFLRNLVLRSLAGAPLDIEALGARMRIKPYNNISEKKVLFTPQFFDAEELAILRSAITEDFVFLDVGANAGFYALHAAAHAGPRARILAIEPQPEIFERLVWNIGVNRFGTVKAIACALADRAGEVTLFLDPSNIGEASIKIVGSANAPTLRVPARTMLDVIRDERFDHVDAIKLDVQGAEDLILEPFLAMAPQSLWPRLLILENSESRWQTDLHALLKRYGFREIARTRLNAVYTHG</sequence>
<dbReference type="SUPFAM" id="SSF53335">
    <property type="entry name" value="S-adenosyl-L-methionine-dependent methyltransferases"/>
    <property type="match status" value="1"/>
</dbReference>
<dbReference type="PANTHER" id="PTHR34203">
    <property type="entry name" value="METHYLTRANSFERASE, FKBM FAMILY PROTEIN"/>
    <property type="match status" value="1"/>
</dbReference>
<evidence type="ECO:0000313" key="3">
    <source>
        <dbReference type="Proteomes" id="UP001429580"/>
    </source>
</evidence>
<dbReference type="NCBIfam" id="TIGR01444">
    <property type="entry name" value="fkbM_fam"/>
    <property type="match status" value="1"/>
</dbReference>
<dbReference type="InterPro" id="IPR006342">
    <property type="entry name" value="FkbM_mtfrase"/>
</dbReference>
<dbReference type="Gene3D" id="3.40.50.150">
    <property type="entry name" value="Vaccinia Virus protein VP39"/>
    <property type="match status" value="1"/>
</dbReference>
<dbReference type="EMBL" id="JAASQI010000009">
    <property type="protein sequence ID" value="NIJ59545.1"/>
    <property type="molecule type" value="Genomic_DNA"/>
</dbReference>
<feature type="domain" description="Methyltransferase FkbM" evidence="1">
    <location>
        <begin position="111"/>
        <end position="270"/>
    </location>
</feature>
<dbReference type="Pfam" id="PF05050">
    <property type="entry name" value="Methyltransf_21"/>
    <property type="match status" value="1"/>
</dbReference>
<dbReference type="PANTHER" id="PTHR34203:SF15">
    <property type="entry name" value="SLL1173 PROTEIN"/>
    <property type="match status" value="1"/>
</dbReference>
<proteinExistence type="predicted"/>
<dbReference type="InterPro" id="IPR052514">
    <property type="entry name" value="SAM-dependent_MTase"/>
</dbReference>
<reference evidence="2 3" key="1">
    <citation type="submission" date="2020-03" db="EMBL/GenBank/DDBJ databases">
        <title>Genomic Encyclopedia of Type Strains, Phase IV (KMG-IV): sequencing the most valuable type-strain genomes for metagenomic binning, comparative biology and taxonomic classification.</title>
        <authorList>
            <person name="Goeker M."/>
        </authorList>
    </citation>
    <scope>NUCLEOTIDE SEQUENCE [LARGE SCALE GENOMIC DNA]</scope>
    <source>
        <strain evidence="2 3">DSM 103870</strain>
    </source>
</reference>
<dbReference type="RefSeq" id="WP_246225401.1">
    <property type="nucleotide sequence ID" value="NZ_JAASQI010000009.1"/>
</dbReference>
<dbReference type="InterPro" id="IPR029063">
    <property type="entry name" value="SAM-dependent_MTases_sf"/>
</dbReference>
<accession>A0ABX0V6Z1</accession>
<evidence type="ECO:0000313" key="2">
    <source>
        <dbReference type="EMBL" id="NIJ59545.1"/>
    </source>
</evidence>
<keyword evidence="2" id="KW-0489">Methyltransferase</keyword>
<gene>
    <name evidence="2" type="ORF">FHS82_003403</name>
</gene>
<protein>
    <submittedName>
        <fullName evidence="2">FkbM family methyltransferase</fullName>
    </submittedName>
</protein>
<name>A0ABX0V6Z1_9HYPH</name>
<dbReference type="GO" id="GO:0008168">
    <property type="term" value="F:methyltransferase activity"/>
    <property type="evidence" value="ECO:0007669"/>
    <property type="project" value="UniProtKB-KW"/>
</dbReference>
<evidence type="ECO:0000259" key="1">
    <source>
        <dbReference type="Pfam" id="PF05050"/>
    </source>
</evidence>
<keyword evidence="3" id="KW-1185">Reference proteome</keyword>
<keyword evidence="2" id="KW-0808">Transferase</keyword>
<dbReference type="Proteomes" id="UP001429580">
    <property type="component" value="Unassembled WGS sequence"/>
</dbReference>
<organism evidence="2 3">
    <name type="scientific">Pseudochelatococcus lubricantis</name>
    <dbReference type="NCBI Taxonomy" id="1538102"/>
    <lineage>
        <taxon>Bacteria</taxon>
        <taxon>Pseudomonadati</taxon>
        <taxon>Pseudomonadota</taxon>
        <taxon>Alphaproteobacteria</taxon>
        <taxon>Hyphomicrobiales</taxon>
        <taxon>Chelatococcaceae</taxon>
        <taxon>Pseudochelatococcus</taxon>
    </lineage>
</organism>